<dbReference type="HOGENOM" id="CLU_119007_1_0_9"/>
<dbReference type="Proteomes" id="UP000001349">
    <property type="component" value="Chromosome"/>
</dbReference>
<dbReference type="RefSeq" id="WP_015926312.1">
    <property type="nucleotide sequence ID" value="NC_011898.1"/>
</dbReference>
<dbReference type="KEGG" id="cce:Ccel_2953"/>
<dbReference type="STRING" id="394503.Ccel_2953"/>
<name>B8I8E7_RUMCH</name>
<evidence type="ECO:0000313" key="2">
    <source>
        <dbReference type="Proteomes" id="UP000001349"/>
    </source>
</evidence>
<gene>
    <name evidence="1" type="ordered locus">Ccel_2953</name>
</gene>
<protein>
    <recommendedName>
        <fullName evidence="3">Phage protein, HK97 gp10 family</fullName>
    </recommendedName>
</protein>
<dbReference type="eggNOG" id="ENOG50330TE">
    <property type="taxonomic scope" value="Bacteria"/>
</dbReference>
<evidence type="ECO:0000313" key="1">
    <source>
        <dbReference type="EMBL" id="ACL77247.1"/>
    </source>
</evidence>
<organism evidence="1 2">
    <name type="scientific">Ruminiclostridium cellulolyticum (strain ATCC 35319 / DSM 5812 / JCM 6584 / H10)</name>
    <name type="common">Clostridium cellulolyticum</name>
    <dbReference type="NCBI Taxonomy" id="394503"/>
    <lineage>
        <taxon>Bacteria</taxon>
        <taxon>Bacillati</taxon>
        <taxon>Bacillota</taxon>
        <taxon>Clostridia</taxon>
        <taxon>Eubacteriales</taxon>
        <taxon>Oscillospiraceae</taxon>
        <taxon>Ruminiclostridium</taxon>
    </lineage>
</organism>
<reference evidence="1 2" key="1">
    <citation type="submission" date="2009-01" db="EMBL/GenBank/DDBJ databases">
        <title>Complete sequence of Clostridium cellulolyticum H10.</title>
        <authorList>
            <consortium name="US DOE Joint Genome Institute"/>
            <person name="Lucas S."/>
            <person name="Copeland A."/>
            <person name="Lapidus A."/>
            <person name="Glavina del Rio T."/>
            <person name="Dalin E."/>
            <person name="Tice H."/>
            <person name="Bruce D."/>
            <person name="Goodwin L."/>
            <person name="Pitluck S."/>
            <person name="Chertkov O."/>
            <person name="Saunders E."/>
            <person name="Brettin T."/>
            <person name="Detter J.C."/>
            <person name="Han C."/>
            <person name="Larimer F."/>
            <person name="Land M."/>
            <person name="Hauser L."/>
            <person name="Kyrpides N."/>
            <person name="Ivanova N."/>
            <person name="Zhou J."/>
            <person name="Richardson P."/>
        </authorList>
    </citation>
    <scope>NUCLEOTIDE SEQUENCE [LARGE SCALE GENOMIC DNA]</scope>
    <source>
        <strain evidence="2">ATCC 35319 / DSM 5812 / JCM 6584 / H10</strain>
    </source>
</reference>
<dbReference type="AlphaFoldDB" id="B8I8E7"/>
<keyword evidence="2" id="KW-1185">Reference proteome</keyword>
<dbReference type="OrthoDB" id="1630761at2"/>
<dbReference type="EMBL" id="CP001348">
    <property type="protein sequence ID" value="ACL77247.1"/>
    <property type="molecule type" value="Genomic_DNA"/>
</dbReference>
<proteinExistence type="predicted"/>
<sequence>MSDGFDIKELTDFEKKLIDLATTKMPKESKKFMRDEGTKLKKKTIAKAKQKVKKDSGNYQKSIKRGKVYKYEGDLSVRAYSGNPVAHLIENGHRIVDKNGVEHGFKEGEHVFEEAQKEFEQQYYSDVQKFIDDMLDKGL</sequence>
<accession>B8I8E7</accession>
<evidence type="ECO:0008006" key="3">
    <source>
        <dbReference type="Google" id="ProtNLM"/>
    </source>
</evidence>
<dbReference type="Pfam" id="PF04883">
    <property type="entry name" value="HK97-gp10_like"/>
    <property type="match status" value="1"/>
</dbReference>
<dbReference type="InterPro" id="IPR010064">
    <property type="entry name" value="HK97-gp10_tail"/>
</dbReference>